<organism evidence="2 3">
    <name type="scientific">Monascus purpureus</name>
    <name type="common">Red mold</name>
    <name type="synonym">Monascus anka</name>
    <dbReference type="NCBI Taxonomy" id="5098"/>
    <lineage>
        <taxon>Eukaryota</taxon>
        <taxon>Fungi</taxon>
        <taxon>Dikarya</taxon>
        <taxon>Ascomycota</taxon>
        <taxon>Pezizomycotina</taxon>
        <taxon>Eurotiomycetes</taxon>
        <taxon>Eurotiomycetidae</taxon>
        <taxon>Eurotiales</taxon>
        <taxon>Aspergillaceae</taxon>
        <taxon>Monascus</taxon>
    </lineage>
</organism>
<dbReference type="AlphaFoldDB" id="A0A507QQH7"/>
<sequence length="968" mass="104981">MDLQPPSVLAQLPRPLHASTGKIHIGEVYSLADSKKRKRYEVVVAVDGEAVNIYNIQTPKLATSYAVPPQSSFSCRPLSVRRKLSNKLAIRRQTYVAVSRPELQVKCFIEQSGAGEASGPAISSSAFSVKDSNSPTVFLGTVSSGVEKKKDEEDETPFDILAVHKDGRVRRLAPDLETQRWSIRHSEIAKVGTGYEVHSCFLAEFEDVKKSLFKRRQDLLALALSDVASSGEEPSVLLVVSHPTGTDPIKSQDVKVHIFSVPAHARSDSLVLDEGQKLRHLLTVSLPNLDNQRTFKRDGMQWNLHAGSAGLSLSFEKGFINFDLSQYSPAVTSQFILEDERFSSVMRISAQSVIGAGKSIIALYDTRFQSVLRSIAVEDVLSGGASGTDDSKTPTTFLGYFAKLGVVVATKGSSLLAFDIDSSTSGSRSSLKRQRDGLLVDAIGRGIGLSTEIWGAVSKRQRSEDNTVLSLGSSEQADTWRQFVKELGEAIKSKDGAAFDRAMKAYFSPCDGPNGLPSAEHFFNPELILFLLSKIFSLKETRDKDVTPSSQVSITLWPENTCNWLIELGQFSMNSVEVALRRSSKPRILPPFPTGSFAQALIEADPSSRRLIQVLQGPVILDVSELAYSLKLFLNMARSAIVEEPAAAAAATSNGIVDEYQDIYSNNTNDADKSLTTKSKNSSEPSLTNVFTGLNVALGKLHSHPIASITKALRSNLSRTEIISILHHLRLCLATGGYTSRFTEHPPTPVSPDQVSPPLSLDTITDLLIASVDSIGPSGWISAASPTDIVGIAAAQEFDLIGEMKSEISAALAGVEEAMYLKGILREYIRFGEKVVSSSNKDGDDNATATATDSASTNVAETSTTTTAQVTVQTPIPATRHERLNGADLIIFSAPSDGSDSYFYNSNEDEADARNKMLPLSLTPSAVTDVSKTKVKKSTGEVKQRSTREIGYLRRKAVGKYSFERLIV</sequence>
<name>A0A507QQH7_MONPU</name>
<feature type="region of interest" description="Disordered" evidence="1">
    <location>
        <begin position="836"/>
        <end position="869"/>
    </location>
</feature>
<evidence type="ECO:0000313" key="3">
    <source>
        <dbReference type="Proteomes" id="UP000319663"/>
    </source>
</evidence>
<comment type="caution">
    <text evidence="2">The sequence shown here is derived from an EMBL/GenBank/DDBJ whole genome shotgun (WGS) entry which is preliminary data.</text>
</comment>
<keyword evidence="3" id="KW-1185">Reference proteome</keyword>
<dbReference type="EMBL" id="VIFY01000164">
    <property type="protein sequence ID" value="TQB69237.1"/>
    <property type="molecule type" value="Genomic_DNA"/>
</dbReference>
<accession>A0A507QQH7</accession>
<gene>
    <name evidence="2" type="ORF">MPDQ_002141</name>
</gene>
<dbReference type="OrthoDB" id="5330858at2759"/>
<evidence type="ECO:0000313" key="2">
    <source>
        <dbReference type="EMBL" id="TQB69237.1"/>
    </source>
</evidence>
<dbReference type="Proteomes" id="UP000319663">
    <property type="component" value="Unassembled WGS sequence"/>
</dbReference>
<evidence type="ECO:0000256" key="1">
    <source>
        <dbReference type="SAM" id="MobiDB-lite"/>
    </source>
</evidence>
<proteinExistence type="predicted"/>
<protein>
    <submittedName>
        <fullName evidence="2">Uncharacterized protein</fullName>
    </submittedName>
</protein>
<reference evidence="2 3" key="1">
    <citation type="submission" date="2019-06" db="EMBL/GenBank/DDBJ databases">
        <title>Wine fermentation using esterase from Monascus purpureus.</title>
        <authorList>
            <person name="Geng C."/>
            <person name="Zhang Y."/>
        </authorList>
    </citation>
    <scope>NUCLEOTIDE SEQUENCE [LARGE SCALE GENOMIC DNA]</scope>
    <source>
        <strain evidence="2">HQ1</strain>
    </source>
</reference>
<feature type="compositionally biased region" description="Low complexity" evidence="1">
    <location>
        <begin position="846"/>
        <end position="869"/>
    </location>
</feature>
<dbReference type="STRING" id="5098.A0A507QQH7"/>